<keyword evidence="13" id="KW-1185">Reference proteome</keyword>
<keyword evidence="9" id="KW-1006">Bacterial flagellum protein export</keyword>
<dbReference type="STRING" id="195064.SAMN05421721_104159"/>
<sequence>MAMIERVIPQERAGDYRRWDLPDVGAPPPPPEPAPAAEEPQQAAGEEAQDPQDGPTPEELERLREAARQEGFEQGYREGYEAGRAEGREAGHREGEARGRRSGERAMRPHIQALEQLLQGLATPYAELDQAMEEELVQLAMAVARHLVRRELRTDPSAVVAVLREALGALPSAERKVRLYLHPQDARVVRDALQVEELNRPWSVVEDPTLSRGGVRVETDTSRVDATLETRLNAVIASVWGGERRGDRDPDPTHNETTGADPSAGQGVDGGPQSQSPSSPGADAGAASVEATEEEEDLWAALLQDADPTAPENASAGEGRHD</sequence>
<comment type="similarity">
    <text evidence="3">Belongs to the FliH family.</text>
</comment>
<feature type="compositionally biased region" description="Basic and acidic residues" evidence="10">
    <location>
        <begin position="8"/>
        <end position="21"/>
    </location>
</feature>
<feature type="compositionally biased region" description="Pro residues" evidence="10">
    <location>
        <begin position="25"/>
        <end position="34"/>
    </location>
</feature>
<dbReference type="Proteomes" id="UP000199556">
    <property type="component" value="Unassembled WGS sequence"/>
</dbReference>
<protein>
    <recommendedName>
        <fullName evidence="4">Flagellar assembly protein FliH</fullName>
    </recommendedName>
</protein>
<feature type="compositionally biased region" description="Basic and acidic residues" evidence="10">
    <location>
        <begin position="242"/>
        <end position="254"/>
    </location>
</feature>
<dbReference type="GO" id="GO:0009288">
    <property type="term" value="C:bacterial-type flagellum"/>
    <property type="evidence" value="ECO:0007669"/>
    <property type="project" value="InterPro"/>
</dbReference>
<dbReference type="InterPro" id="IPR000563">
    <property type="entry name" value="Flag_FliH"/>
</dbReference>
<proteinExistence type="inferred from homology"/>
<dbReference type="EMBL" id="FOUO01000004">
    <property type="protein sequence ID" value="SFM39476.1"/>
    <property type="molecule type" value="Genomic_DNA"/>
</dbReference>
<keyword evidence="5" id="KW-0813">Transport</keyword>
<name>A0A1I4QI87_ECTMO</name>
<feature type="region of interest" description="Disordered" evidence="10">
    <location>
        <begin position="1"/>
        <end position="106"/>
    </location>
</feature>
<dbReference type="InterPro" id="IPR051472">
    <property type="entry name" value="T3SS_Stator/FliH"/>
</dbReference>
<dbReference type="PANTHER" id="PTHR34982">
    <property type="entry name" value="YOP PROTEINS TRANSLOCATION PROTEIN L"/>
    <property type="match status" value="1"/>
</dbReference>
<comment type="subcellular location">
    <subcellularLocation>
        <location evidence="2">Cytoplasm</location>
    </subcellularLocation>
</comment>
<dbReference type="GO" id="GO:0015031">
    <property type="term" value="P:protein transport"/>
    <property type="evidence" value="ECO:0007669"/>
    <property type="project" value="UniProtKB-KW"/>
</dbReference>
<evidence type="ECO:0000256" key="10">
    <source>
        <dbReference type="SAM" id="MobiDB-lite"/>
    </source>
</evidence>
<evidence type="ECO:0000256" key="2">
    <source>
        <dbReference type="ARBA" id="ARBA00004496"/>
    </source>
</evidence>
<evidence type="ECO:0000256" key="5">
    <source>
        <dbReference type="ARBA" id="ARBA00022448"/>
    </source>
</evidence>
<evidence type="ECO:0000256" key="8">
    <source>
        <dbReference type="ARBA" id="ARBA00022927"/>
    </source>
</evidence>
<keyword evidence="12" id="KW-0969">Cilium</keyword>
<dbReference type="GO" id="GO:0003774">
    <property type="term" value="F:cytoskeletal motor activity"/>
    <property type="evidence" value="ECO:0007669"/>
    <property type="project" value="InterPro"/>
</dbReference>
<accession>A0A1I4QI87</accession>
<feature type="compositionally biased region" description="Low complexity" evidence="10">
    <location>
        <begin position="271"/>
        <end position="289"/>
    </location>
</feature>
<dbReference type="RefSeq" id="WP_244887844.1">
    <property type="nucleotide sequence ID" value="NZ_FOUO01000004.1"/>
</dbReference>
<dbReference type="GO" id="GO:0005829">
    <property type="term" value="C:cytosol"/>
    <property type="evidence" value="ECO:0007669"/>
    <property type="project" value="TreeGrafter"/>
</dbReference>
<keyword evidence="6" id="KW-0963">Cytoplasm</keyword>
<feature type="compositionally biased region" description="Basic and acidic residues" evidence="10">
    <location>
        <begin position="59"/>
        <end position="106"/>
    </location>
</feature>
<gene>
    <name evidence="12" type="ORF">SAMN05421721_104159</name>
</gene>
<evidence type="ECO:0000256" key="7">
    <source>
        <dbReference type="ARBA" id="ARBA00022795"/>
    </source>
</evidence>
<reference evidence="12 13" key="1">
    <citation type="submission" date="2016-10" db="EMBL/GenBank/DDBJ databases">
        <authorList>
            <person name="de Groot N.N."/>
        </authorList>
    </citation>
    <scope>NUCLEOTIDE SEQUENCE [LARGE SCALE GENOMIC DNA]</scope>
    <source>
        <strain evidence="12 13">DSM 4180</strain>
    </source>
</reference>
<evidence type="ECO:0000313" key="12">
    <source>
        <dbReference type="EMBL" id="SFM39476.1"/>
    </source>
</evidence>
<evidence type="ECO:0000256" key="6">
    <source>
        <dbReference type="ARBA" id="ARBA00022490"/>
    </source>
</evidence>
<dbReference type="SUPFAM" id="SSF160527">
    <property type="entry name" value="V-type ATPase subunit E-like"/>
    <property type="match status" value="1"/>
</dbReference>
<evidence type="ECO:0000256" key="4">
    <source>
        <dbReference type="ARBA" id="ARBA00016507"/>
    </source>
</evidence>
<keyword evidence="8" id="KW-0653">Protein transport</keyword>
<comment type="function">
    <text evidence="1">Needed for flagellar regrowth and assembly.</text>
</comment>
<evidence type="ECO:0000259" key="11">
    <source>
        <dbReference type="Pfam" id="PF02108"/>
    </source>
</evidence>
<dbReference type="PANTHER" id="PTHR34982:SF1">
    <property type="entry name" value="FLAGELLAR ASSEMBLY PROTEIN FLIH"/>
    <property type="match status" value="1"/>
</dbReference>
<feature type="region of interest" description="Disordered" evidence="10">
    <location>
        <begin position="239"/>
        <end position="322"/>
    </location>
</feature>
<dbReference type="PRINTS" id="PR01003">
    <property type="entry name" value="FLGFLIH"/>
</dbReference>
<dbReference type="AlphaFoldDB" id="A0A1I4QI87"/>
<dbReference type="GO" id="GO:0071973">
    <property type="term" value="P:bacterial-type flagellum-dependent cell motility"/>
    <property type="evidence" value="ECO:0007669"/>
    <property type="project" value="InterPro"/>
</dbReference>
<dbReference type="InterPro" id="IPR018035">
    <property type="entry name" value="Flagellar_FliH/T3SS_HrpE"/>
</dbReference>
<keyword evidence="12" id="KW-0966">Cell projection</keyword>
<evidence type="ECO:0000313" key="13">
    <source>
        <dbReference type="Proteomes" id="UP000199556"/>
    </source>
</evidence>
<evidence type="ECO:0000256" key="3">
    <source>
        <dbReference type="ARBA" id="ARBA00006602"/>
    </source>
</evidence>
<organism evidence="12 13">
    <name type="scientific">Ectothiorhodospira mobilis</name>
    <dbReference type="NCBI Taxonomy" id="195064"/>
    <lineage>
        <taxon>Bacteria</taxon>
        <taxon>Pseudomonadati</taxon>
        <taxon>Pseudomonadota</taxon>
        <taxon>Gammaproteobacteria</taxon>
        <taxon>Chromatiales</taxon>
        <taxon>Ectothiorhodospiraceae</taxon>
        <taxon>Ectothiorhodospira</taxon>
    </lineage>
</organism>
<keyword evidence="7" id="KW-1005">Bacterial flagellum biogenesis</keyword>
<feature type="domain" description="Flagellar assembly protein FliH/Type III secretion system HrpE" evidence="11">
    <location>
        <begin position="110"/>
        <end position="234"/>
    </location>
</feature>
<dbReference type="NCBIfam" id="NF004270">
    <property type="entry name" value="PRK05687.2-1"/>
    <property type="match status" value="1"/>
</dbReference>
<dbReference type="GO" id="GO:0044781">
    <property type="term" value="P:bacterial-type flagellum organization"/>
    <property type="evidence" value="ECO:0007669"/>
    <property type="project" value="UniProtKB-KW"/>
</dbReference>
<evidence type="ECO:0000256" key="9">
    <source>
        <dbReference type="ARBA" id="ARBA00023225"/>
    </source>
</evidence>
<feature type="compositionally biased region" description="Low complexity" evidence="10">
    <location>
        <begin position="35"/>
        <end position="46"/>
    </location>
</feature>
<dbReference type="Pfam" id="PF02108">
    <property type="entry name" value="FliH"/>
    <property type="match status" value="1"/>
</dbReference>
<evidence type="ECO:0000256" key="1">
    <source>
        <dbReference type="ARBA" id="ARBA00003041"/>
    </source>
</evidence>
<keyword evidence="12" id="KW-0282">Flagellum</keyword>